<gene>
    <name evidence="1" type="ORF">ElyMa_003973100</name>
</gene>
<sequence length="115" mass="12588">MITLFWNPIDQFNHCDIFSAQLGPKSIALYRLCGLVVRHSHQRSGDEGSILGRVKPRALKLVLAADPPSVWHYGFNCLGQSALCQDNVTGCGACKRSVHHSVAARFQLSQAPSLT</sequence>
<evidence type="ECO:0000313" key="2">
    <source>
        <dbReference type="Proteomes" id="UP000762676"/>
    </source>
</evidence>
<evidence type="ECO:0000313" key="1">
    <source>
        <dbReference type="EMBL" id="GFR77593.1"/>
    </source>
</evidence>
<accession>A0AAV4FW90</accession>
<organism evidence="1 2">
    <name type="scientific">Elysia marginata</name>
    <dbReference type="NCBI Taxonomy" id="1093978"/>
    <lineage>
        <taxon>Eukaryota</taxon>
        <taxon>Metazoa</taxon>
        <taxon>Spiralia</taxon>
        <taxon>Lophotrochozoa</taxon>
        <taxon>Mollusca</taxon>
        <taxon>Gastropoda</taxon>
        <taxon>Heterobranchia</taxon>
        <taxon>Euthyneura</taxon>
        <taxon>Panpulmonata</taxon>
        <taxon>Sacoglossa</taxon>
        <taxon>Placobranchoidea</taxon>
        <taxon>Plakobranchidae</taxon>
        <taxon>Elysia</taxon>
    </lineage>
</organism>
<dbReference type="AlphaFoldDB" id="A0AAV4FW90"/>
<protein>
    <submittedName>
        <fullName evidence="1">Uncharacterized protein</fullName>
    </submittedName>
</protein>
<comment type="caution">
    <text evidence="1">The sequence shown here is derived from an EMBL/GenBank/DDBJ whole genome shotgun (WGS) entry which is preliminary data.</text>
</comment>
<keyword evidence="2" id="KW-1185">Reference proteome</keyword>
<dbReference type="EMBL" id="BMAT01008082">
    <property type="protein sequence ID" value="GFR77593.1"/>
    <property type="molecule type" value="Genomic_DNA"/>
</dbReference>
<reference evidence="1 2" key="1">
    <citation type="journal article" date="2021" name="Elife">
        <title>Chloroplast acquisition without the gene transfer in kleptoplastic sea slugs, Plakobranchus ocellatus.</title>
        <authorList>
            <person name="Maeda T."/>
            <person name="Takahashi S."/>
            <person name="Yoshida T."/>
            <person name="Shimamura S."/>
            <person name="Takaki Y."/>
            <person name="Nagai Y."/>
            <person name="Toyoda A."/>
            <person name="Suzuki Y."/>
            <person name="Arimoto A."/>
            <person name="Ishii H."/>
            <person name="Satoh N."/>
            <person name="Nishiyama T."/>
            <person name="Hasebe M."/>
            <person name="Maruyama T."/>
            <person name="Minagawa J."/>
            <person name="Obokata J."/>
            <person name="Shigenobu S."/>
        </authorList>
    </citation>
    <scope>NUCLEOTIDE SEQUENCE [LARGE SCALE GENOMIC DNA]</scope>
</reference>
<dbReference type="Proteomes" id="UP000762676">
    <property type="component" value="Unassembled WGS sequence"/>
</dbReference>
<proteinExistence type="predicted"/>
<name>A0AAV4FW90_9GAST</name>